<evidence type="ECO:0000313" key="2">
    <source>
        <dbReference type="EMBL" id="RHY35197.1"/>
    </source>
</evidence>
<organism evidence="2 3">
    <name type="scientific">Aphanomyces invadans</name>
    <dbReference type="NCBI Taxonomy" id="157072"/>
    <lineage>
        <taxon>Eukaryota</taxon>
        <taxon>Sar</taxon>
        <taxon>Stramenopiles</taxon>
        <taxon>Oomycota</taxon>
        <taxon>Saprolegniomycetes</taxon>
        <taxon>Saprolegniales</taxon>
        <taxon>Verrucalvaceae</taxon>
        <taxon>Aphanomyces</taxon>
    </lineage>
</organism>
<comment type="caution">
    <text evidence="2">The sequence shown here is derived from an EMBL/GenBank/DDBJ whole genome shotgun (WGS) entry which is preliminary data.</text>
</comment>
<name>A0A3R7AGB7_9STRA</name>
<evidence type="ECO:0000313" key="3">
    <source>
        <dbReference type="Proteomes" id="UP000285060"/>
    </source>
</evidence>
<feature type="region of interest" description="Disordered" evidence="1">
    <location>
        <begin position="150"/>
        <end position="169"/>
    </location>
</feature>
<sequence length="821" mass="91719">MDKRKRILDHPMVLSVTSNGREVTCKCGRIVRLNPPWYILKYEQHTTSRNCVKPMGALGPTLATPSHSALEIQDILNIEETLAEGETIKSPMDMKLTCIRELKAHPNFSCISSGGQWVRGLCGCVVQLKKPWHVDSFKDHLQAGVCRGRKKRPRKVKTPSLTPSNTELASADLSPCPGLRGNDVIDYVTSAVQLTGGSRPKFKIARELFPHLFQSSAKCDMSTALCPFEKKLVHDTVQKEALWWIDKEAATVRSFQCAGVARMKHHVRQPCQYCTNLRAIPSFRTAISLRGVKSTRNPKFIPRTVQLSSASLKLPLADTTMADSYARELRQLLACYNKDEVNPHYYWLSVAEMGMAHAFQDSPVVIGLLQWIVTLKEKERRGVGKQNMPYAPALDDFISSLGEISAEASELFQQHFCRRSKRHSSKKVAQSHPNSLLALLVASTDPPEQTDLLLEVPPSQTLGVDSPSLDNADGAVPTSAADLITQRELEWKHYARQHPNEKIPCPGLLVASYVENSLQMTGGSRPRHVIARELFPAHFVEGKVTISHSLSVDQQQLLMDAVHREAIWRIDKAGECVRSMKCMGMCVRHAEACAACMALHRNASFRSAVSRARRQTRNLDNIRFIPNQFMTTDPVMHKISKNATLRWFALNANGNVMANSSACFWLKVARFGITGAFRNYPVLEGVYESLMHLKEKQRRGAGKQNMYYPPALDAFMKQLLAISPKALELFSDKIVCGHSVRAHVQAQKRKHVAASTATDDSLVFLPHDIPMPMPAILMYQDDDDEHRLLSVNNEGYHHHATTFGQDLLAGDSELGATVMNL</sequence>
<evidence type="ECO:0000256" key="1">
    <source>
        <dbReference type="SAM" id="MobiDB-lite"/>
    </source>
</evidence>
<proteinExistence type="predicted"/>
<gene>
    <name evidence="2" type="ORF">DYB32_000346</name>
</gene>
<keyword evidence="3" id="KW-1185">Reference proteome</keyword>
<dbReference type="AlphaFoldDB" id="A0A3R7AGB7"/>
<feature type="compositionally biased region" description="Polar residues" evidence="1">
    <location>
        <begin position="159"/>
        <end position="168"/>
    </location>
</feature>
<reference evidence="2 3" key="1">
    <citation type="submission" date="2018-08" db="EMBL/GenBank/DDBJ databases">
        <title>Aphanomyces genome sequencing and annotation.</title>
        <authorList>
            <person name="Minardi D."/>
            <person name="Oidtmann B."/>
            <person name="Van Der Giezen M."/>
            <person name="Studholme D.J."/>
        </authorList>
    </citation>
    <scope>NUCLEOTIDE SEQUENCE [LARGE SCALE GENOMIC DNA]</scope>
    <source>
        <strain evidence="2 3">NJM0002</strain>
    </source>
</reference>
<dbReference type="Proteomes" id="UP000285060">
    <property type="component" value="Unassembled WGS sequence"/>
</dbReference>
<accession>A0A3R7AGB7</accession>
<dbReference type="EMBL" id="QUSY01000007">
    <property type="protein sequence ID" value="RHY35197.1"/>
    <property type="molecule type" value="Genomic_DNA"/>
</dbReference>
<protein>
    <submittedName>
        <fullName evidence="2">Uncharacterized protein</fullName>
    </submittedName>
</protein>